<keyword evidence="2 5" id="KW-0808">Transferase</keyword>
<keyword evidence="1 5" id="KW-0489">Methyltransferase</keyword>
<keyword evidence="11" id="KW-1185">Reference proteome</keyword>
<organism evidence="8">
    <name type="scientific">Cladocopium goreaui</name>
    <dbReference type="NCBI Taxonomy" id="2562237"/>
    <lineage>
        <taxon>Eukaryota</taxon>
        <taxon>Sar</taxon>
        <taxon>Alveolata</taxon>
        <taxon>Dinophyceae</taxon>
        <taxon>Suessiales</taxon>
        <taxon>Symbiodiniaceae</taxon>
        <taxon>Cladocopium</taxon>
    </lineage>
</organism>
<dbReference type="PRINTS" id="PR02008">
    <property type="entry name" value="RCMTFAMILY"/>
</dbReference>
<dbReference type="InterPro" id="IPR023267">
    <property type="entry name" value="RCMT"/>
</dbReference>
<dbReference type="AlphaFoldDB" id="A0A9P1FG71"/>
<feature type="binding site" evidence="5">
    <location>
        <position position="316"/>
    </location>
    <ligand>
        <name>S-adenosyl-L-methionine</name>
        <dbReference type="ChEBI" id="CHEBI:59789"/>
    </ligand>
</feature>
<feature type="compositionally biased region" description="Basic and acidic residues" evidence="6">
    <location>
        <begin position="467"/>
        <end position="481"/>
    </location>
</feature>
<dbReference type="Gene3D" id="3.30.70.1170">
    <property type="entry name" value="Sun protein, domain 3"/>
    <property type="match status" value="1"/>
</dbReference>
<feature type="binding site" evidence="5">
    <location>
        <position position="296"/>
    </location>
    <ligand>
        <name>S-adenosyl-L-methionine</name>
        <dbReference type="ChEBI" id="CHEBI:59789"/>
    </ligand>
</feature>
<dbReference type="PANTHER" id="PTHR22807">
    <property type="entry name" value="NOP2 YEAST -RELATED NOL1/NOP2/FMU SUN DOMAIN-CONTAINING"/>
    <property type="match status" value="1"/>
</dbReference>
<dbReference type="GO" id="GO:0003723">
    <property type="term" value="F:RNA binding"/>
    <property type="evidence" value="ECO:0007669"/>
    <property type="project" value="UniProtKB-UniRule"/>
</dbReference>
<comment type="similarity">
    <text evidence="5">Belongs to the class I-like SAM-binding methyltransferase superfamily. RsmB/NOP family.</text>
</comment>
<evidence type="ECO:0000256" key="1">
    <source>
        <dbReference type="ARBA" id="ARBA00022603"/>
    </source>
</evidence>
<reference evidence="9" key="2">
    <citation type="submission" date="2024-04" db="EMBL/GenBank/DDBJ databases">
        <authorList>
            <person name="Chen Y."/>
            <person name="Shah S."/>
            <person name="Dougan E. K."/>
            <person name="Thang M."/>
            <person name="Chan C."/>
        </authorList>
    </citation>
    <scope>NUCLEOTIDE SEQUENCE [LARGE SCALE GENOMIC DNA]</scope>
</reference>
<evidence type="ECO:0000259" key="7">
    <source>
        <dbReference type="PROSITE" id="PS51686"/>
    </source>
</evidence>
<dbReference type="EMBL" id="CAMXCT020000224">
    <property type="protein sequence ID" value="CAL1129189.1"/>
    <property type="molecule type" value="Genomic_DNA"/>
</dbReference>
<comment type="caution">
    <text evidence="8">The sequence shown here is derived from an EMBL/GenBank/DDBJ whole genome shotgun (WGS) entry which is preliminary data.</text>
</comment>
<dbReference type="Pfam" id="PF01189">
    <property type="entry name" value="Methyltr_RsmB-F"/>
    <property type="match status" value="2"/>
</dbReference>
<evidence type="ECO:0000256" key="2">
    <source>
        <dbReference type="ARBA" id="ARBA00022679"/>
    </source>
</evidence>
<dbReference type="PANTHER" id="PTHR22807:SF4">
    <property type="entry name" value="28S RRNA (CYTOSINE-C(5))-METHYLTRANSFERASE"/>
    <property type="match status" value="1"/>
</dbReference>
<feature type="binding site" evidence="5">
    <location>
        <begin position="215"/>
        <end position="221"/>
    </location>
    <ligand>
        <name>S-adenosyl-L-methionine</name>
        <dbReference type="ChEBI" id="CHEBI:59789"/>
    </ligand>
</feature>
<dbReference type="PROSITE" id="PS51686">
    <property type="entry name" value="SAM_MT_RSMB_NOP"/>
    <property type="match status" value="1"/>
</dbReference>
<dbReference type="OrthoDB" id="435282at2759"/>
<name>A0A9P1FG71_9DINO</name>
<dbReference type="EMBL" id="CAMXCT030000224">
    <property type="protein sequence ID" value="CAL4763126.1"/>
    <property type="molecule type" value="Genomic_DNA"/>
</dbReference>
<evidence type="ECO:0000256" key="3">
    <source>
        <dbReference type="ARBA" id="ARBA00022691"/>
    </source>
</evidence>
<proteinExistence type="inferred from homology"/>
<feature type="active site" description="Nucleophile" evidence="5">
    <location>
        <position position="373"/>
    </location>
</feature>
<dbReference type="Proteomes" id="UP001152797">
    <property type="component" value="Unassembled WGS sequence"/>
</dbReference>
<keyword evidence="4 5" id="KW-0694">RNA-binding</keyword>
<gene>
    <name evidence="8" type="ORF">C1SCF055_LOCUS4091</name>
</gene>
<evidence type="ECO:0000256" key="4">
    <source>
        <dbReference type="ARBA" id="ARBA00022884"/>
    </source>
</evidence>
<evidence type="ECO:0000313" key="10">
    <source>
        <dbReference type="EMBL" id="CAL4763126.1"/>
    </source>
</evidence>
<dbReference type="SUPFAM" id="SSF53335">
    <property type="entry name" value="S-adenosyl-L-methionine-dependent methyltransferases"/>
    <property type="match status" value="1"/>
</dbReference>
<dbReference type="InterPro" id="IPR049560">
    <property type="entry name" value="MeTrfase_RsmB-F_NOP2_cat"/>
</dbReference>
<feature type="domain" description="SAM-dependent MTase RsmB/NOP-type" evidence="7">
    <location>
        <begin position="108"/>
        <end position="447"/>
    </location>
</feature>
<reference evidence="8" key="1">
    <citation type="submission" date="2022-10" db="EMBL/GenBank/DDBJ databases">
        <authorList>
            <person name="Chen Y."/>
            <person name="Dougan E. K."/>
            <person name="Chan C."/>
            <person name="Rhodes N."/>
            <person name="Thang M."/>
        </authorList>
    </citation>
    <scope>NUCLEOTIDE SEQUENCE</scope>
</reference>
<feature type="region of interest" description="Disordered" evidence="6">
    <location>
        <begin position="455"/>
        <end position="497"/>
    </location>
</feature>
<evidence type="ECO:0000256" key="5">
    <source>
        <dbReference type="PROSITE-ProRule" id="PRU01023"/>
    </source>
</evidence>
<dbReference type="GO" id="GO:0005730">
    <property type="term" value="C:nucleolus"/>
    <property type="evidence" value="ECO:0007669"/>
    <property type="project" value="TreeGrafter"/>
</dbReference>
<evidence type="ECO:0000313" key="9">
    <source>
        <dbReference type="EMBL" id="CAL1129189.1"/>
    </source>
</evidence>
<sequence length="514" mass="56301">MAKLYREAGRVVDDVVSGRCGLKAALYAQDLEKPRAVCKLASAALSNQRALSSALRQARLEETGIFLVMAFELLVGSGKIRGGGQLRRRMEKKLKILKKGFNDAGGAEQPSAFAQLPRYVRINSLRWSEVGVEAQPLQHLSKALKDAYQKDLAAGRQVAAETAEVSKDELVPELLVLHPAARCWLQQLPEVQDRSSCLSALAAGLTHGTIVLDACAAPGSKTSHAIELLGGSGKMFAFEKDPRRGKALLQRLRLLCGFEETRRPRGAKGKKASVKRGRCLAVAGHPGVEVEVRIKDFLEVKPWEPPWNQVEVLLVDPSCSGSGLPEHQLQAETDAATATAAGARLKRLAAFQRRILQHAMKFPKARTVVYSTCSLHRLENEDVVTAALSASGAFQVTSAVPWWRNAPRNAEEGAGAEPLPSWAHLCLRSEPGFHRCRGFFLCRLDRVDGGATAEEQLTQRKRRKRKLAELKKSQRATEDRFQAPASKKRKGKAASGLRISVAEKTPGLQIWADW</sequence>
<dbReference type="GO" id="GO:0008173">
    <property type="term" value="F:RNA methyltransferase activity"/>
    <property type="evidence" value="ECO:0007669"/>
    <property type="project" value="InterPro"/>
</dbReference>
<dbReference type="Gene3D" id="3.40.50.150">
    <property type="entry name" value="Vaccinia Virus protein VP39"/>
    <property type="match status" value="1"/>
</dbReference>
<keyword evidence="3 5" id="KW-0949">S-adenosyl-L-methionine</keyword>
<feature type="binding site" evidence="5">
    <location>
        <position position="239"/>
    </location>
    <ligand>
        <name>S-adenosyl-L-methionine</name>
        <dbReference type="ChEBI" id="CHEBI:59789"/>
    </ligand>
</feature>
<protein>
    <submittedName>
        <fullName evidence="10">28S rRNA (Cytosine-C(5))-methyltransferase (NOL1-related protein) (NOL1R) (NOL1/NOP2/Sun domain family member 5) (Williams-Beuren syndrome chromosomal region 20A protein)</fullName>
    </submittedName>
</protein>
<dbReference type="GO" id="GO:0070475">
    <property type="term" value="P:rRNA base methylation"/>
    <property type="evidence" value="ECO:0007669"/>
    <property type="project" value="TreeGrafter"/>
</dbReference>
<evidence type="ECO:0000256" key="6">
    <source>
        <dbReference type="SAM" id="MobiDB-lite"/>
    </source>
</evidence>
<dbReference type="EMBL" id="CAMXCT010000224">
    <property type="protein sequence ID" value="CAI3975814.1"/>
    <property type="molecule type" value="Genomic_DNA"/>
</dbReference>
<dbReference type="InterPro" id="IPR029063">
    <property type="entry name" value="SAM-dependent_MTases_sf"/>
</dbReference>
<evidence type="ECO:0000313" key="8">
    <source>
        <dbReference type="EMBL" id="CAI3975814.1"/>
    </source>
</evidence>
<dbReference type="InterPro" id="IPR001678">
    <property type="entry name" value="MeTrfase_RsmB-F_NOP2_dom"/>
</dbReference>
<evidence type="ECO:0000313" key="11">
    <source>
        <dbReference type="Proteomes" id="UP001152797"/>
    </source>
</evidence>
<accession>A0A9P1FG71</accession>